<feature type="transmembrane region" description="Helical" evidence="8">
    <location>
        <begin position="351"/>
        <end position="372"/>
    </location>
</feature>
<dbReference type="EMBL" id="CP008796">
    <property type="protein sequence ID" value="AIH04591.1"/>
    <property type="molecule type" value="Genomic_DNA"/>
</dbReference>
<keyword evidence="7 8" id="KW-0472">Membrane</keyword>
<dbReference type="KEGG" id="tcm:HL41_07890"/>
<reference evidence="9 10" key="1">
    <citation type="journal article" date="2015" name="Genome Announc.">
        <title>Genome Sequence of a Sulfate-Reducing Thermophilic Bacterium, Thermodesulfobacterium commune DSM 2178T (Phylum Thermodesulfobacteria).</title>
        <authorList>
            <person name="Bhatnagar S."/>
            <person name="Badger J.H."/>
            <person name="Madupu R."/>
            <person name="Khouri H.M."/>
            <person name="O'Connor E.M."/>
            <person name="Robb F.T."/>
            <person name="Ward N.L."/>
            <person name="Eisen J.A."/>
        </authorList>
    </citation>
    <scope>NUCLEOTIDE SEQUENCE [LARGE SCALE GENOMIC DNA]</scope>
    <source>
        <strain evidence="9 10">DSM 2178</strain>
    </source>
</reference>
<keyword evidence="10" id="KW-1185">Reference proteome</keyword>
<evidence type="ECO:0000256" key="8">
    <source>
        <dbReference type="SAM" id="Phobius"/>
    </source>
</evidence>
<dbReference type="eggNOG" id="ENOG5033EUK">
    <property type="taxonomic scope" value="Bacteria"/>
</dbReference>
<dbReference type="InterPro" id="IPR050297">
    <property type="entry name" value="LipidA_mod_glycosyltrf_83"/>
</dbReference>
<dbReference type="AlphaFoldDB" id="A0A075WUP2"/>
<dbReference type="HOGENOM" id="CLU_524714_0_0_0"/>
<protein>
    <submittedName>
        <fullName evidence="9">Uncharacterized protein</fullName>
    </submittedName>
</protein>
<keyword evidence="3" id="KW-0328">Glycosyltransferase</keyword>
<comment type="subcellular location">
    <subcellularLocation>
        <location evidence="1">Cell membrane</location>
        <topology evidence="1">Multi-pass membrane protein</topology>
    </subcellularLocation>
</comment>
<dbReference type="PANTHER" id="PTHR33908">
    <property type="entry name" value="MANNOSYLTRANSFERASE YKCB-RELATED"/>
    <property type="match status" value="1"/>
</dbReference>
<evidence type="ECO:0000313" key="10">
    <source>
        <dbReference type="Proteomes" id="UP000028481"/>
    </source>
</evidence>
<evidence type="ECO:0000256" key="2">
    <source>
        <dbReference type="ARBA" id="ARBA00022475"/>
    </source>
</evidence>
<dbReference type="GO" id="GO:0009103">
    <property type="term" value="P:lipopolysaccharide biosynthetic process"/>
    <property type="evidence" value="ECO:0007669"/>
    <property type="project" value="UniProtKB-ARBA"/>
</dbReference>
<name>A0A075WUP2_9BACT</name>
<evidence type="ECO:0000256" key="7">
    <source>
        <dbReference type="ARBA" id="ARBA00023136"/>
    </source>
</evidence>
<keyword evidence="2" id="KW-1003">Cell membrane</keyword>
<dbReference type="OrthoDB" id="9784206at2"/>
<feature type="transmembrane region" description="Helical" evidence="8">
    <location>
        <begin position="207"/>
        <end position="230"/>
    </location>
</feature>
<keyword evidence="4" id="KW-0808">Transferase</keyword>
<evidence type="ECO:0000256" key="5">
    <source>
        <dbReference type="ARBA" id="ARBA00022692"/>
    </source>
</evidence>
<keyword evidence="5 8" id="KW-0812">Transmembrane</keyword>
<feature type="transmembrane region" description="Helical" evidence="8">
    <location>
        <begin position="384"/>
        <end position="401"/>
    </location>
</feature>
<feature type="transmembrane region" description="Helical" evidence="8">
    <location>
        <begin position="184"/>
        <end position="200"/>
    </location>
</feature>
<feature type="transmembrane region" description="Helical" evidence="8">
    <location>
        <begin position="133"/>
        <end position="150"/>
    </location>
</feature>
<dbReference type="STRING" id="289377.HL41_07890"/>
<dbReference type="PANTHER" id="PTHR33908:SF11">
    <property type="entry name" value="MEMBRANE PROTEIN"/>
    <property type="match status" value="1"/>
</dbReference>
<proteinExistence type="predicted"/>
<feature type="transmembrane region" description="Helical" evidence="8">
    <location>
        <begin position="110"/>
        <end position="127"/>
    </location>
</feature>
<feature type="transmembrane region" description="Helical" evidence="8">
    <location>
        <begin position="162"/>
        <end position="178"/>
    </location>
</feature>
<feature type="transmembrane region" description="Helical" evidence="8">
    <location>
        <begin position="280"/>
        <end position="309"/>
    </location>
</feature>
<dbReference type="PaxDb" id="289377-HL41_07890"/>
<accession>A0A075WUP2</accession>
<evidence type="ECO:0000256" key="1">
    <source>
        <dbReference type="ARBA" id="ARBA00004651"/>
    </source>
</evidence>
<evidence type="ECO:0000256" key="4">
    <source>
        <dbReference type="ARBA" id="ARBA00022679"/>
    </source>
</evidence>
<keyword evidence="6 8" id="KW-1133">Transmembrane helix</keyword>
<dbReference type="GO" id="GO:0016763">
    <property type="term" value="F:pentosyltransferase activity"/>
    <property type="evidence" value="ECO:0007669"/>
    <property type="project" value="TreeGrafter"/>
</dbReference>
<gene>
    <name evidence="9" type="ORF">HL41_07890</name>
</gene>
<feature type="transmembrane region" description="Helical" evidence="8">
    <location>
        <begin position="84"/>
        <end position="103"/>
    </location>
</feature>
<dbReference type="Proteomes" id="UP000028481">
    <property type="component" value="Chromosome"/>
</dbReference>
<dbReference type="RefSeq" id="WP_038060531.1">
    <property type="nucleotide sequence ID" value="NZ_CP008796.1"/>
</dbReference>
<evidence type="ECO:0000256" key="6">
    <source>
        <dbReference type="ARBA" id="ARBA00022989"/>
    </source>
</evidence>
<sequence length="519" mass="60423">MKDRIDKIGIVVLLVGFVLRPFEFWSIELISRDSPLYLYQAMVLATGNLNLLDLCGLSSRIKEINLFSVAIVPFYYLFRDWEVAGKLVSFVSSSLSLVLLYSIMRRVFKAPILYLVLLAYSFNPTLIKESAEVMRESFFTFLVLLGVWFFIKGYQESSKKKVILFVLANLFWVLSSWVRIEGVFLIGLTFLYLLFCFIFGKDKKSALNTLVSFSIIPFILLLVGIGYVSFYKGFFLVELKGKLSCLNPFEQPFAKELKNFRYLDIPMPSPYFWDILKQNLWLIAFGTTFFYKFIPALHFPIFLLFLAGFKNLRSFLKENPLTTYFLVVSVGYFVGLWYFTFAKWYMEKRYMLPLLYFVSPIVGLGILNVKAFLERRFRLSSNKIIGLLMAYIIIFSGIKVFQPERVDKLGIKQVALDIARSLPEEELKVCSEKACKNLVFTREGRILFYVSNYKKVPLCPAIEWRDFYVKLGKKPVDEVVNYITSKGYKFAILEREIFKENTFVLKQRLESSGIKVYVL</sequence>
<feature type="transmembrane region" description="Helical" evidence="8">
    <location>
        <begin position="321"/>
        <end position="339"/>
    </location>
</feature>
<evidence type="ECO:0000256" key="3">
    <source>
        <dbReference type="ARBA" id="ARBA00022676"/>
    </source>
</evidence>
<dbReference type="GO" id="GO:0005886">
    <property type="term" value="C:plasma membrane"/>
    <property type="evidence" value="ECO:0007669"/>
    <property type="project" value="UniProtKB-SubCell"/>
</dbReference>
<evidence type="ECO:0000313" key="9">
    <source>
        <dbReference type="EMBL" id="AIH04591.1"/>
    </source>
</evidence>
<organism evidence="9 10">
    <name type="scientific">Thermodesulfobacterium commune DSM 2178</name>
    <dbReference type="NCBI Taxonomy" id="289377"/>
    <lineage>
        <taxon>Bacteria</taxon>
        <taxon>Pseudomonadati</taxon>
        <taxon>Thermodesulfobacteriota</taxon>
        <taxon>Thermodesulfobacteria</taxon>
        <taxon>Thermodesulfobacteriales</taxon>
        <taxon>Thermodesulfobacteriaceae</taxon>
        <taxon>Thermodesulfobacterium</taxon>
    </lineage>
</organism>